<protein>
    <recommendedName>
        <fullName evidence="1">RNase III domain-containing protein</fullName>
    </recommendedName>
</protein>
<feature type="domain" description="RNase III" evidence="1">
    <location>
        <begin position="315"/>
        <end position="425"/>
    </location>
</feature>
<evidence type="ECO:0000259" key="1">
    <source>
        <dbReference type="PROSITE" id="PS50142"/>
    </source>
</evidence>
<dbReference type="GO" id="GO:0006396">
    <property type="term" value="P:RNA processing"/>
    <property type="evidence" value="ECO:0007669"/>
    <property type="project" value="InterPro"/>
</dbReference>
<name>A0AAD7P3L7_9AGAR</name>
<dbReference type="Gene3D" id="1.10.1520.10">
    <property type="entry name" value="Ribonuclease III domain"/>
    <property type="match status" value="2"/>
</dbReference>
<dbReference type="AlphaFoldDB" id="A0AAD7P3L7"/>
<keyword evidence="3" id="KW-1185">Reference proteome</keyword>
<dbReference type="InterPro" id="IPR036389">
    <property type="entry name" value="RNase_III_sf"/>
</dbReference>
<gene>
    <name evidence="2" type="ORF">B0H16DRAFT_1490568</name>
</gene>
<dbReference type="PROSITE" id="PS50142">
    <property type="entry name" value="RNASE_3_2"/>
    <property type="match status" value="1"/>
</dbReference>
<evidence type="ECO:0000313" key="2">
    <source>
        <dbReference type="EMBL" id="KAJ7786466.1"/>
    </source>
</evidence>
<dbReference type="GO" id="GO:0004525">
    <property type="term" value="F:ribonuclease III activity"/>
    <property type="evidence" value="ECO:0007669"/>
    <property type="project" value="InterPro"/>
</dbReference>
<evidence type="ECO:0000313" key="3">
    <source>
        <dbReference type="Proteomes" id="UP001215598"/>
    </source>
</evidence>
<dbReference type="InterPro" id="IPR000999">
    <property type="entry name" value="RNase_III_dom"/>
</dbReference>
<reference evidence="2" key="1">
    <citation type="submission" date="2023-03" db="EMBL/GenBank/DDBJ databases">
        <title>Massive genome expansion in bonnet fungi (Mycena s.s.) driven by repeated elements and novel gene families across ecological guilds.</title>
        <authorList>
            <consortium name="Lawrence Berkeley National Laboratory"/>
            <person name="Harder C.B."/>
            <person name="Miyauchi S."/>
            <person name="Viragh M."/>
            <person name="Kuo A."/>
            <person name="Thoen E."/>
            <person name="Andreopoulos B."/>
            <person name="Lu D."/>
            <person name="Skrede I."/>
            <person name="Drula E."/>
            <person name="Henrissat B."/>
            <person name="Morin E."/>
            <person name="Kohler A."/>
            <person name="Barry K."/>
            <person name="LaButti K."/>
            <person name="Morin E."/>
            <person name="Salamov A."/>
            <person name="Lipzen A."/>
            <person name="Mereny Z."/>
            <person name="Hegedus B."/>
            <person name="Baldrian P."/>
            <person name="Stursova M."/>
            <person name="Weitz H."/>
            <person name="Taylor A."/>
            <person name="Grigoriev I.V."/>
            <person name="Nagy L.G."/>
            <person name="Martin F."/>
            <person name="Kauserud H."/>
        </authorList>
    </citation>
    <scope>NUCLEOTIDE SEQUENCE</scope>
    <source>
        <strain evidence="2">CBHHK182m</strain>
    </source>
</reference>
<accession>A0AAD7P3L7</accession>
<organism evidence="2 3">
    <name type="scientific">Mycena metata</name>
    <dbReference type="NCBI Taxonomy" id="1033252"/>
    <lineage>
        <taxon>Eukaryota</taxon>
        <taxon>Fungi</taxon>
        <taxon>Dikarya</taxon>
        <taxon>Basidiomycota</taxon>
        <taxon>Agaricomycotina</taxon>
        <taxon>Agaricomycetes</taxon>
        <taxon>Agaricomycetidae</taxon>
        <taxon>Agaricales</taxon>
        <taxon>Marasmiineae</taxon>
        <taxon>Mycenaceae</taxon>
        <taxon>Mycena</taxon>
    </lineage>
</organism>
<dbReference type="SUPFAM" id="SSF69065">
    <property type="entry name" value="RNase III domain-like"/>
    <property type="match status" value="2"/>
</dbReference>
<sequence length="488" mass="54594">MNTSLPALPKIEGAIDLLNMHHRGTPLQAISHLLPPDHLLRAPLPSRFRISLDSPAPDLLDQLNGEPNWPALKIKYPTFETDYPPTMLHPRKEEVAWADLLCTAFTKGDNALLAWVGDALFAAALFDCAYDSVVNCARAIKPKMATLLVSKLFMSHLGLLYGVQLHEYARPHQDRSKLPAMHRVCETFEAWIGACAIHFGFPETITWVRQLLEPWVNTCLLRRSTSRRTFSIMAQSRCGRRIQTLHDSLPVSLPAPELRRHDLIPATALDVHRLDMSALLRGRDNGWDFVDVSGIFVPKDYPPPFSTDAFRHDALAAALTDASYSVYFGVEVPSNEGFRALGERVCKLVVTARISKIPGHTVKELNSIRVKCLNHHVLGRLGLLLNVEQHLRILRAEDDHSHNISVDEAVDGFRALVGLSYLEQGGWSGLCEWLEPLFWPWIQGALDGTFEPPTGCKRRSQDGKATIAHVRTSRLCNPTRHGPTSLEQ</sequence>
<dbReference type="EMBL" id="JARKIB010000001">
    <property type="protein sequence ID" value="KAJ7786466.1"/>
    <property type="molecule type" value="Genomic_DNA"/>
</dbReference>
<proteinExistence type="predicted"/>
<dbReference type="Proteomes" id="UP001215598">
    <property type="component" value="Unassembled WGS sequence"/>
</dbReference>
<comment type="caution">
    <text evidence="2">The sequence shown here is derived from an EMBL/GenBank/DDBJ whole genome shotgun (WGS) entry which is preliminary data.</text>
</comment>